<feature type="transmembrane region" description="Helical" evidence="7">
    <location>
        <begin position="246"/>
        <end position="265"/>
    </location>
</feature>
<evidence type="ECO:0000313" key="8">
    <source>
        <dbReference type="EMBL" id="KAJ7663656.1"/>
    </source>
</evidence>
<protein>
    <recommendedName>
        <fullName evidence="10">Major facilitator superfamily (MFS) profile domain-containing protein</fullName>
    </recommendedName>
</protein>
<evidence type="ECO:0000256" key="1">
    <source>
        <dbReference type="ARBA" id="ARBA00004141"/>
    </source>
</evidence>
<evidence type="ECO:0000256" key="6">
    <source>
        <dbReference type="SAM" id="MobiDB-lite"/>
    </source>
</evidence>
<dbReference type="AlphaFoldDB" id="A0AAD7CV23"/>
<dbReference type="PANTHER" id="PTHR23504:SF15">
    <property type="entry name" value="MAJOR FACILITATOR SUPERFAMILY (MFS) PROFILE DOMAIN-CONTAINING PROTEIN"/>
    <property type="match status" value="1"/>
</dbReference>
<sequence length="523" mass="56496">MGILPFDGALSGDSNGAGLWANRGGNSENNSRQSLTAKVRAPFGPPDKFPSNSRAKGRDARCARNQLASGPSFMWVMADLVLRTSPVGPFPSLWLDDDKLMQVGPAVVWDAGAALGPLLGGFLARPHDNFPRLFSGKFWDDFPYFLPCFAVGGFVLMTCLLALAFLEETILYKKGSSLVMAEASSVDVQNPDTPFRKRSPRPVRELLTFPVIISVSNYYASLAFLFISISAMPIKIGGLNLPPAKIGLILSAYSAATALFQGLFCAKLIQRFGSARVFIAGISMCLPIFVLLPVISAVVLHTGLKPVGIGPAMATSLFSLSLETNLLGGYAVYAVFFSLSVLALLLSMRLPTELWEVVEGPPFIPWQVGSTVLKKFDWGPGKVRSEVRTTVGPGASKLGPKVRTMEARIREVRSKFGHLIAATSVSGNLTIGSIVELILESDRVDWHEQKIHDVPPIVDAVRRNLLKVQVITMYPKNGGKAGAHSFTQGCQNIDLRAFISTTIQEHTPPQFGTGYLTVCPSTI</sequence>
<gene>
    <name evidence="8" type="ORF">B0H17DRAFT_1256650</name>
</gene>
<organism evidence="8 9">
    <name type="scientific">Mycena rosella</name>
    <name type="common">Pink bonnet</name>
    <name type="synonym">Agaricus rosellus</name>
    <dbReference type="NCBI Taxonomy" id="1033263"/>
    <lineage>
        <taxon>Eukaryota</taxon>
        <taxon>Fungi</taxon>
        <taxon>Dikarya</taxon>
        <taxon>Basidiomycota</taxon>
        <taxon>Agaricomycotina</taxon>
        <taxon>Agaricomycetes</taxon>
        <taxon>Agaricomycetidae</taxon>
        <taxon>Agaricales</taxon>
        <taxon>Marasmiineae</taxon>
        <taxon>Mycenaceae</taxon>
        <taxon>Mycena</taxon>
    </lineage>
</organism>
<keyword evidence="9" id="KW-1185">Reference proteome</keyword>
<evidence type="ECO:0008006" key="10">
    <source>
        <dbReference type="Google" id="ProtNLM"/>
    </source>
</evidence>
<keyword evidence="2" id="KW-0813">Transport</keyword>
<keyword evidence="4 7" id="KW-1133">Transmembrane helix</keyword>
<feature type="transmembrane region" description="Helical" evidence="7">
    <location>
        <begin position="144"/>
        <end position="166"/>
    </location>
</feature>
<evidence type="ECO:0000256" key="7">
    <source>
        <dbReference type="SAM" id="Phobius"/>
    </source>
</evidence>
<name>A0AAD7CV23_MYCRO</name>
<keyword evidence="3 7" id="KW-0812">Transmembrane</keyword>
<comment type="caution">
    <text evidence="8">The sequence shown here is derived from an EMBL/GenBank/DDBJ whole genome shotgun (WGS) entry which is preliminary data.</text>
</comment>
<keyword evidence="5 7" id="KW-0472">Membrane</keyword>
<dbReference type="EMBL" id="JARKIE010000229">
    <property type="protein sequence ID" value="KAJ7663656.1"/>
    <property type="molecule type" value="Genomic_DNA"/>
</dbReference>
<feature type="region of interest" description="Disordered" evidence="6">
    <location>
        <begin position="20"/>
        <end position="60"/>
    </location>
</feature>
<feature type="transmembrane region" description="Helical" evidence="7">
    <location>
        <begin position="327"/>
        <end position="346"/>
    </location>
</feature>
<feature type="transmembrane region" description="Helical" evidence="7">
    <location>
        <begin position="206"/>
        <end position="234"/>
    </location>
</feature>
<evidence type="ECO:0000256" key="5">
    <source>
        <dbReference type="ARBA" id="ARBA00023136"/>
    </source>
</evidence>
<feature type="transmembrane region" description="Helical" evidence="7">
    <location>
        <begin position="277"/>
        <end position="300"/>
    </location>
</feature>
<reference evidence="8" key="1">
    <citation type="submission" date="2023-03" db="EMBL/GenBank/DDBJ databases">
        <title>Massive genome expansion in bonnet fungi (Mycena s.s.) driven by repeated elements and novel gene families across ecological guilds.</title>
        <authorList>
            <consortium name="Lawrence Berkeley National Laboratory"/>
            <person name="Harder C.B."/>
            <person name="Miyauchi S."/>
            <person name="Viragh M."/>
            <person name="Kuo A."/>
            <person name="Thoen E."/>
            <person name="Andreopoulos B."/>
            <person name="Lu D."/>
            <person name="Skrede I."/>
            <person name="Drula E."/>
            <person name="Henrissat B."/>
            <person name="Morin E."/>
            <person name="Kohler A."/>
            <person name="Barry K."/>
            <person name="LaButti K."/>
            <person name="Morin E."/>
            <person name="Salamov A."/>
            <person name="Lipzen A."/>
            <person name="Mereny Z."/>
            <person name="Hegedus B."/>
            <person name="Baldrian P."/>
            <person name="Stursova M."/>
            <person name="Weitz H."/>
            <person name="Taylor A."/>
            <person name="Grigoriev I.V."/>
            <person name="Nagy L.G."/>
            <person name="Martin F."/>
            <person name="Kauserud H."/>
        </authorList>
    </citation>
    <scope>NUCLEOTIDE SEQUENCE</scope>
    <source>
        <strain evidence="8">CBHHK067</strain>
    </source>
</reference>
<evidence type="ECO:0000256" key="3">
    <source>
        <dbReference type="ARBA" id="ARBA00022692"/>
    </source>
</evidence>
<proteinExistence type="predicted"/>
<accession>A0AAD7CV23</accession>
<dbReference type="Proteomes" id="UP001221757">
    <property type="component" value="Unassembled WGS sequence"/>
</dbReference>
<dbReference type="GO" id="GO:0016020">
    <property type="term" value="C:membrane"/>
    <property type="evidence" value="ECO:0007669"/>
    <property type="project" value="UniProtKB-SubCell"/>
</dbReference>
<evidence type="ECO:0000313" key="9">
    <source>
        <dbReference type="Proteomes" id="UP001221757"/>
    </source>
</evidence>
<dbReference type="InterPro" id="IPR036259">
    <property type="entry name" value="MFS_trans_sf"/>
</dbReference>
<dbReference type="Gene3D" id="1.20.1250.20">
    <property type="entry name" value="MFS general substrate transporter like domains"/>
    <property type="match status" value="1"/>
</dbReference>
<dbReference type="SUPFAM" id="SSF103473">
    <property type="entry name" value="MFS general substrate transporter"/>
    <property type="match status" value="1"/>
</dbReference>
<comment type="subcellular location">
    <subcellularLocation>
        <location evidence="1">Membrane</location>
        <topology evidence="1">Multi-pass membrane protein</topology>
    </subcellularLocation>
</comment>
<feature type="compositionally biased region" description="Polar residues" evidence="6">
    <location>
        <begin position="24"/>
        <end position="36"/>
    </location>
</feature>
<evidence type="ECO:0000256" key="4">
    <source>
        <dbReference type="ARBA" id="ARBA00022989"/>
    </source>
</evidence>
<evidence type="ECO:0000256" key="2">
    <source>
        <dbReference type="ARBA" id="ARBA00022448"/>
    </source>
</evidence>
<dbReference type="PANTHER" id="PTHR23504">
    <property type="entry name" value="MAJOR FACILITATOR SUPERFAMILY DOMAIN-CONTAINING PROTEIN 10"/>
    <property type="match status" value="1"/>
</dbReference>